<dbReference type="GO" id="GO:0033754">
    <property type="term" value="F:indoleamine 2,3-dioxygenase activity"/>
    <property type="evidence" value="ECO:0007669"/>
    <property type="project" value="UniProtKB-EC"/>
</dbReference>
<dbReference type="GO" id="GO:0019441">
    <property type="term" value="P:L-tryptophan catabolic process to kynurenine"/>
    <property type="evidence" value="ECO:0007669"/>
    <property type="project" value="UniProtKB-UniRule"/>
</dbReference>
<evidence type="ECO:0000256" key="3">
    <source>
        <dbReference type="ARBA" id="ARBA00022723"/>
    </source>
</evidence>
<dbReference type="SUPFAM" id="SSF55856">
    <property type="entry name" value="Cytochrome b5-like heme/steroid binding domain"/>
    <property type="match status" value="1"/>
</dbReference>
<keyword evidence="5" id="KW-0560">Oxidoreductase</keyword>
<evidence type="ECO:0000256" key="5">
    <source>
        <dbReference type="RuleBase" id="RU369119"/>
    </source>
</evidence>
<protein>
    <recommendedName>
        <fullName evidence="5">Indoleamine 2,3-dioxygenase</fullName>
        <ecNumber evidence="5">1.13.11.52</ecNumber>
    </recommendedName>
</protein>
<sequence length="671" mass="73983">MSLLCVYTSSTAIANLQPSPRSPCAAAIDCAQRINEANQHENEGFLSYESGFMPSISPATQLPERFRSWDQLAASLPELLRDQTLRATVDRLAVLPTDVKSLPDKYLQRASTLVSIVSHAYVHADMAGPAPLPVCLSQPWTEITRRLGREKPALSYIDLIVYNWKKRSAAGAEFCVENLELLVPTVDTAEERVFYLTQAEILSRATPLLNSIVDAQIAVLCDDVAALAAVLKRMSDVLSDIGRKSLMQIAPNPTRKSHVDPVVWAKSVAPLAVPLSADVPGPGGTASPLFHLMDNFIGRTSYNAVLGEEAQRIRRNYPQNWRNVISAAAEVDIATFVVNKNHPALRQSWELMKERYCGPMGLLGLHRRKVFAYLPMAFKVGRSATIAGFNGDVAQQEWHRVHEELEKSRQERLAEGKLSEPPIVATSNAPKSDGQTYCISTLVEHSSKDVGFWFAANGRVYDATKYLRFHPGGDKILMNSSGRDVTADLLAITHLQDPTIAEKVEKFAIGKLHVPGFNSDKLRQFYDFAVAMAYKVTDLHTTFGNDLTFLYRQLTSVDPSGVLTEQKRRFAVAAMARLGEQFVPSIATHAEVLADLCGSSTMARFKALRRGYLVSVSLEQGHQMLGLCKSQAVLLLKTLESISASASKLSEGQTHTINHILEQLVKLLEAF</sequence>
<evidence type="ECO:0000256" key="1">
    <source>
        <dbReference type="ARBA" id="ARBA00007119"/>
    </source>
</evidence>
<dbReference type="EC" id="1.13.11.52" evidence="5"/>
<organism evidence="7 8">
    <name type="scientific">Phaeosphaeria nodorum (strain SN15 / ATCC MYA-4574 / FGSC 10173)</name>
    <name type="common">Glume blotch fungus</name>
    <name type="synonym">Parastagonospora nodorum</name>
    <dbReference type="NCBI Taxonomy" id="321614"/>
    <lineage>
        <taxon>Eukaryota</taxon>
        <taxon>Fungi</taxon>
        <taxon>Dikarya</taxon>
        <taxon>Ascomycota</taxon>
        <taxon>Pezizomycotina</taxon>
        <taxon>Dothideomycetes</taxon>
        <taxon>Pleosporomycetidae</taxon>
        <taxon>Pleosporales</taxon>
        <taxon>Pleosporineae</taxon>
        <taxon>Phaeosphaeriaceae</taxon>
        <taxon>Parastagonospora</taxon>
    </lineage>
</organism>
<accession>A0A7U2F9G4</accession>
<keyword evidence="3 5" id="KW-0479">Metal-binding</keyword>
<dbReference type="Gene3D" id="3.10.120.10">
    <property type="entry name" value="Cytochrome b5-like heme/steroid binding domain"/>
    <property type="match status" value="1"/>
</dbReference>
<dbReference type="FunFam" id="1.20.58.480:FF:000018">
    <property type="entry name" value="Uncharacterized protein"/>
    <property type="match status" value="1"/>
</dbReference>
<dbReference type="InterPro" id="IPR018506">
    <property type="entry name" value="Cyt_B5_heme-BS"/>
</dbReference>
<dbReference type="PRINTS" id="PR00363">
    <property type="entry name" value="CYTOCHROMEB5"/>
</dbReference>
<keyword evidence="2 5" id="KW-0349">Heme</keyword>
<keyword evidence="8" id="KW-1185">Reference proteome</keyword>
<comment type="function">
    <text evidence="5">Produces N-formyl-kynurenine through the oxidation of tryptophan.</text>
</comment>
<dbReference type="EMBL" id="CP069033">
    <property type="protein sequence ID" value="QRD00987.1"/>
    <property type="molecule type" value="Genomic_DNA"/>
</dbReference>
<dbReference type="OrthoDB" id="260519at2759"/>
<dbReference type="GO" id="GO:0020037">
    <property type="term" value="F:heme binding"/>
    <property type="evidence" value="ECO:0007669"/>
    <property type="project" value="UniProtKB-UniRule"/>
</dbReference>
<keyword evidence="5" id="KW-0223">Dioxygenase</keyword>
<dbReference type="InterPro" id="IPR000898">
    <property type="entry name" value="Indolamine_dOase"/>
</dbReference>
<keyword evidence="4 5" id="KW-0408">Iron</keyword>
<dbReference type="PROSITE" id="PS50255">
    <property type="entry name" value="CYTOCHROME_B5_2"/>
    <property type="match status" value="1"/>
</dbReference>
<dbReference type="PANTHER" id="PTHR28657:SF5">
    <property type="entry name" value="INDOLEAMINE 2,3-DIOXYGENASE"/>
    <property type="match status" value="1"/>
</dbReference>
<dbReference type="Proteomes" id="UP000663193">
    <property type="component" value="Chromosome 11"/>
</dbReference>
<dbReference type="InterPro" id="IPR036400">
    <property type="entry name" value="Cyt_B5-like_heme/steroid_sf"/>
</dbReference>
<feature type="domain" description="Cytochrome b5 heme-binding" evidence="6">
    <location>
        <begin position="434"/>
        <end position="513"/>
    </location>
</feature>
<proteinExistence type="inferred from homology"/>
<dbReference type="Pfam" id="PF01231">
    <property type="entry name" value="IDO"/>
    <property type="match status" value="1"/>
</dbReference>
<reference evidence="8" key="1">
    <citation type="journal article" date="2021" name="BMC Genomics">
        <title>Chromosome-level genome assembly and manually-curated proteome of model necrotroph Parastagonospora nodorum Sn15 reveals a genome-wide trove of candidate effector homologs, and redundancy of virulence-related functions within an accessory chromosome.</title>
        <authorList>
            <person name="Bertazzoni S."/>
            <person name="Jones D.A.B."/>
            <person name="Phan H.T."/>
            <person name="Tan K.-C."/>
            <person name="Hane J.K."/>
        </authorList>
    </citation>
    <scope>NUCLEOTIDE SEQUENCE [LARGE SCALE GENOMIC DNA]</scope>
    <source>
        <strain evidence="8">SN15 / ATCC MYA-4574 / FGSC 10173)</strain>
    </source>
</reference>
<name>A0A7U2F9G4_PHANO</name>
<dbReference type="SUPFAM" id="SSF140959">
    <property type="entry name" value="Indolic compounds 2,3-dioxygenase-like"/>
    <property type="match status" value="1"/>
</dbReference>
<dbReference type="PANTHER" id="PTHR28657">
    <property type="entry name" value="INDOLEAMINE 2,3-DIOXYGENASE"/>
    <property type="match status" value="1"/>
</dbReference>
<comment type="catalytic activity">
    <reaction evidence="5">
        <text>L-tryptophan + O2 = N-formyl-L-kynurenine</text>
        <dbReference type="Rhea" id="RHEA:24536"/>
        <dbReference type="ChEBI" id="CHEBI:15379"/>
        <dbReference type="ChEBI" id="CHEBI:57912"/>
        <dbReference type="ChEBI" id="CHEBI:58629"/>
    </reaction>
</comment>
<evidence type="ECO:0000313" key="7">
    <source>
        <dbReference type="EMBL" id="QRD00987.1"/>
    </source>
</evidence>
<dbReference type="Gene3D" id="1.20.58.480">
    <property type="match status" value="1"/>
</dbReference>
<gene>
    <name evidence="7" type="ORF">JI435_164340</name>
</gene>
<evidence type="ECO:0000313" key="8">
    <source>
        <dbReference type="Proteomes" id="UP000663193"/>
    </source>
</evidence>
<comment type="similarity">
    <text evidence="1 5">Belongs to the indoleamine 2,3-dioxygenase family.</text>
</comment>
<dbReference type="InterPro" id="IPR037217">
    <property type="entry name" value="Trp/Indoleamine_2_3_dOase-like"/>
</dbReference>
<evidence type="ECO:0000256" key="2">
    <source>
        <dbReference type="ARBA" id="ARBA00022617"/>
    </source>
</evidence>
<dbReference type="AlphaFoldDB" id="A0A7U2F9G4"/>
<evidence type="ECO:0000259" key="6">
    <source>
        <dbReference type="PROSITE" id="PS50255"/>
    </source>
</evidence>
<dbReference type="Pfam" id="PF00173">
    <property type="entry name" value="Cyt-b5"/>
    <property type="match status" value="1"/>
</dbReference>
<dbReference type="SMART" id="SM01117">
    <property type="entry name" value="Cyt-b5"/>
    <property type="match status" value="1"/>
</dbReference>
<dbReference type="InterPro" id="IPR001199">
    <property type="entry name" value="Cyt_B5-like_heme/steroid-bd"/>
</dbReference>
<evidence type="ECO:0000256" key="4">
    <source>
        <dbReference type="ARBA" id="ARBA00023004"/>
    </source>
</evidence>
<dbReference type="GO" id="GO:0046872">
    <property type="term" value="F:metal ion binding"/>
    <property type="evidence" value="ECO:0007669"/>
    <property type="project" value="UniProtKB-UniRule"/>
</dbReference>
<dbReference type="PROSITE" id="PS00191">
    <property type="entry name" value="CYTOCHROME_B5_1"/>
    <property type="match status" value="1"/>
</dbReference>
<dbReference type="VEuPathDB" id="FungiDB:JI435_164340"/>